<organism evidence="1 2">
    <name type="scientific">Roseobacter cerasinus</name>
    <dbReference type="NCBI Taxonomy" id="2602289"/>
    <lineage>
        <taxon>Bacteria</taxon>
        <taxon>Pseudomonadati</taxon>
        <taxon>Pseudomonadota</taxon>
        <taxon>Alphaproteobacteria</taxon>
        <taxon>Rhodobacterales</taxon>
        <taxon>Roseobacteraceae</taxon>
        <taxon>Roseobacter</taxon>
    </lineage>
</organism>
<protein>
    <submittedName>
        <fullName evidence="1">Uncharacterized protein</fullName>
    </submittedName>
</protein>
<dbReference type="Proteomes" id="UP000436522">
    <property type="component" value="Unassembled WGS sequence"/>
</dbReference>
<dbReference type="OrthoDB" id="517347at2"/>
<dbReference type="EMBL" id="BLIV01000005">
    <property type="protein sequence ID" value="GFE50899.1"/>
    <property type="molecule type" value="Genomic_DNA"/>
</dbReference>
<name>A0A640VSA3_9RHOB</name>
<dbReference type="Pfam" id="PF16277">
    <property type="entry name" value="DUF4926"/>
    <property type="match status" value="1"/>
</dbReference>
<gene>
    <name evidence="1" type="ORF">So717_26520</name>
</gene>
<accession>A0A640VSA3</accession>
<sequence length="149" mass="16076">MANRSTNQISEFDNVHYSGEFERQLALAPGEIGVVLDDYGDGNYEVEFAFPDGTTWLQCSLAGHLLEPVSSDAEAAGPSLSAVLPAVQAFERGEASSFRYPPTREELSVERTDDGRVLVRTPSIAVVASMSRPQAAGKTGCLPLDQRDQ</sequence>
<reference evidence="1 2" key="1">
    <citation type="submission" date="2019-12" db="EMBL/GenBank/DDBJ databases">
        <title>Roseobacter cerasinus sp. nov., isolated from seawater around aquaculture.</title>
        <authorList>
            <person name="Muramatsu S."/>
            <person name="Takabe Y."/>
            <person name="Mori K."/>
            <person name="Takaichi S."/>
            <person name="Hanada S."/>
        </authorList>
    </citation>
    <scope>NUCLEOTIDE SEQUENCE [LARGE SCALE GENOMIC DNA]</scope>
    <source>
        <strain evidence="1 2">AI77</strain>
    </source>
</reference>
<dbReference type="AlphaFoldDB" id="A0A640VSA3"/>
<comment type="caution">
    <text evidence="1">The sequence shown here is derived from an EMBL/GenBank/DDBJ whole genome shotgun (WGS) entry which is preliminary data.</text>
</comment>
<evidence type="ECO:0000313" key="1">
    <source>
        <dbReference type="EMBL" id="GFE50899.1"/>
    </source>
</evidence>
<evidence type="ECO:0000313" key="2">
    <source>
        <dbReference type="Proteomes" id="UP000436522"/>
    </source>
</evidence>
<proteinExistence type="predicted"/>
<dbReference type="InterPro" id="IPR032568">
    <property type="entry name" value="DUF4926"/>
</dbReference>
<keyword evidence="2" id="KW-1185">Reference proteome</keyword>